<dbReference type="InterPro" id="IPR042544">
    <property type="entry name" value="AdoMet_synthase_3"/>
</dbReference>
<feature type="compositionally biased region" description="Basic and acidic residues" evidence="2">
    <location>
        <begin position="17"/>
        <end position="28"/>
    </location>
</feature>
<dbReference type="EMBL" id="LMBR01000117">
    <property type="protein sequence ID" value="KUL29900.1"/>
    <property type="molecule type" value="Genomic_DNA"/>
</dbReference>
<keyword evidence="4" id="KW-1185">Reference proteome</keyword>
<dbReference type="RefSeq" id="WP_059138898.1">
    <property type="nucleotide sequence ID" value="NZ_LMBR01000117.1"/>
</dbReference>
<feature type="region of interest" description="Disordered" evidence="2">
    <location>
        <begin position="1"/>
        <end position="28"/>
    </location>
</feature>
<accession>A0A101JMY7</accession>
<dbReference type="OrthoDB" id="9770738at2"/>
<dbReference type="AlphaFoldDB" id="A0A101JMY7"/>
<name>A0A101JMY7_CHLLI</name>
<dbReference type="InterPro" id="IPR042543">
    <property type="entry name" value="AdoMet_synthase_2"/>
</dbReference>
<dbReference type="Pfam" id="PF01941">
    <property type="entry name" value="AdoMet_Synthase"/>
    <property type="match status" value="1"/>
</dbReference>
<evidence type="ECO:0000313" key="4">
    <source>
        <dbReference type="Proteomes" id="UP000053937"/>
    </source>
</evidence>
<evidence type="ECO:0000256" key="2">
    <source>
        <dbReference type="SAM" id="MobiDB-lite"/>
    </source>
</evidence>
<dbReference type="NCBIfam" id="NF003363">
    <property type="entry name" value="PRK04439.1-2"/>
    <property type="match status" value="1"/>
</dbReference>
<dbReference type="InterPro" id="IPR027790">
    <property type="entry name" value="AdoMet_synthase_2_family"/>
</dbReference>
<reference evidence="3 4" key="1">
    <citation type="submission" date="2015-10" db="EMBL/GenBank/DDBJ databases">
        <title>Draft Genome Sequence of Chlorobium limicola strain Frasassi Growing under Artificial Lighting in the Frasassi Cave System.</title>
        <authorList>
            <person name="Mansor M."/>
            <person name="Macalady J."/>
        </authorList>
    </citation>
    <scope>NUCLEOTIDE SEQUENCE [LARGE SCALE GENOMIC DNA]</scope>
    <source>
        <strain evidence="3 4">Frasassi</strain>
    </source>
</reference>
<comment type="similarity">
    <text evidence="1">Belongs to the AdoMet synthetase 2 family.</text>
</comment>
<evidence type="ECO:0000256" key="1">
    <source>
        <dbReference type="ARBA" id="ARBA00006892"/>
    </source>
</evidence>
<dbReference type="Gene3D" id="3.30.300.10">
    <property type="match status" value="1"/>
</dbReference>
<dbReference type="PANTHER" id="PTHR36697">
    <property type="entry name" value="S-ADENOSYLMETHIONINE SYNTHASE"/>
    <property type="match status" value="1"/>
</dbReference>
<proteinExistence type="inferred from homology"/>
<evidence type="ECO:0000313" key="3">
    <source>
        <dbReference type="EMBL" id="KUL29900.1"/>
    </source>
</evidence>
<dbReference type="Gene3D" id="3.30.300.280">
    <property type="entry name" value="S-adenosylmethionine synthetase, C-terminal domain"/>
    <property type="match status" value="1"/>
</dbReference>
<gene>
    <name evidence="3" type="ORF">ASB62_05065</name>
</gene>
<comment type="caution">
    <text evidence="3">The sequence shown here is derived from an EMBL/GenBank/DDBJ whole genome shotgun (WGS) entry which is preliminary data.</text>
</comment>
<protein>
    <submittedName>
        <fullName evidence="3">S-adenosylmethionine synthetase</fullName>
    </submittedName>
</protein>
<organism evidence="3 4">
    <name type="scientific">Chlorobium limicola</name>
    <dbReference type="NCBI Taxonomy" id="1092"/>
    <lineage>
        <taxon>Bacteria</taxon>
        <taxon>Pseudomonadati</taxon>
        <taxon>Chlorobiota</taxon>
        <taxon>Chlorobiia</taxon>
        <taxon>Chlorobiales</taxon>
        <taxon>Chlorobiaceae</taxon>
        <taxon>Chlorobium/Pelodictyon group</taxon>
        <taxon>Chlorobium</taxon>
    </lineage>
</organism>
<dbReference type="PANTHER" id="PTHR36697:SF1">
    <property type="entry name" value="S-ADENOSYLMETHIONINE SYNTHASE"/>
    <property type="match status" value="1"/>
</dbReference>
<sequence length="401" mass="43941">MRTISIEKAAEPSVSERQTELVERKGTGHPDTICDSVMEASCIRLCREYIERTGRILHHNLDKGLLIAGRTLAKPGGGSVLEPMRLVSGDRAAMSWKGIDIPVDEIVETAAKKWIARNLRFVDPEKHIVFQHEIKPGSAELSDAFSRPVIGANDTSVGVGYAPLSETESTVLETERYMNSPACKSIFPETGEDIKIMGFRNGNRLDLTIAIAFIDRFITDVDGYFSRKLALKEHLERYLLNRTSSFEKVSLRINALDDPRRGEGGMYLTVLGTSAEGADGGEVGRGNRVNGLIAFGRPSSLEAAAGKNPVSHVGKIYNVLARETAARIHREVPGVKEVTVFFCSRIGTPVDQPLLASARITPDSGKRFGPMQKEASAIIESELNDMRVFLDRLALGCFPVC</sequence>
<dbReference type="Proteomes" id="UP000053937">
    <property type="component" value="Unassembled WGS sequence"/>
</dbReference>
<dbReference type="Gene3D" id="3.30.300.340">
    <property type="entry name" value="S-adenosylmethionine synthetase, N-terminal domain"/>
    <property type="match status" value="1"/>
</dbReference>